<evidence type="ECO:0000259" key="3">
    <source>
        <dbReference type="Pfam" id="PF19289"/>
    </source>
</evidence>
<dbReference type="GO" id="GO:0008237">
    <property type="term" value="F:metallopeptidase activity"/>
    <property type="evidence" value="ECO:0007669"/>
    <property type="project" value="InterPro"/>
</dbReference>
<proteinExistence type="inferred from homology"/>
<evidence type="ECO:0000259" key="2">
    <source>
        <dbReference type="Pfam" id="PF01523"/>
    </source>
</evidence>
<dbReference type="AlphaFoldDB" id="A0A3Q9HQC2"/>
<evidence type="ECO:0000313" key="5">
    <source>
        <dbReference type="EMBL" id="AZR73321.1"/>
    </source>
</evidence>
<dbReference type="InterPro" id="IPR002510">
    <property type="entry name" value="Metalloprtase-TldD/E_N"/>
</dbReference>
<evidence type="ECO:0000259" key="4">
    <source>
        <dbReference type="Pfam" id="PF19290"/>
    </source>
</evidence>
<dbReference type="RefSeq" id="WP_127016655.1">
    <property type="nucleotide sequence ID" value="NZ_CP016379.1"/>
</dbReference>
<dbReference type="InterPro" id="IPR045569">
    <property type="entry name" value="Metalloprtase-TldD/E_C"/>
</dbReference>
<gene>
    <name evidence="5" type="ORF">BBF96_07960</name>
</gene>
<dbReference type="Proteomes" id="UP000267250">
    <property type="component" value="Chromosome"/>
</dbReference>
<dbReference type="GO" id="GO:0006508">
    <property type="term" value="P:proteolysis"/>
    <property type="evidence" value="ECO:0007669"/>
    <property type="project" value="InterPro"/>
</dbReference>
<evidence type="ECO:0008006" key="7">
    <source>
        <dbReference type="Google" id="ProtNLM"/>
    </source>
</evidence>
<dbReference type="EMBL" id="CP016379">
    <property type="protein sequence ID" value="AZR73321.1"/>
    <property type="molecule type" value="Genomic_DNA"/>
</dbReference>
<comment type="similarity">
    <text evidence="1">Belongs to the peptidase U62 family.</text>
</comment>
<dbReference type="Pfam" id="PF19290">
    <property type="entry name" value="PmbA_TldD_2nd"/>
    <property type="match status" value="1"/>
</dbReference>
<dbReference type="Pfam" id="PF19289">
    <property type="entry name" value="PmbA_TldD_3rd"/>
    <property type="match status" value="1"/>
</dbReference>
<dbReference type="InterPro" id="IPR047657">
    <property type="entry name" value="PmbA"/>
</dbReference>
<reference evidence="5 6" key="1">
    <citation type="submission" date="2016-07" db="EMBL/GenBank/DDBJ databases">
        <title>Genome and transcriptome analysis of iron-reducing fermentative bacteria Anoxybacter fermentans.</title>
        <authorList>
            <person name="Zeng X."/>
            <person name="Shao Z."/>
        </authorList>
    </citation>
    <scope>NUCLEOTIDE SEQUENCE [LARGE SCALE GENOMIC DNA]</scope>
    <source>
        <strain evidence="5 6">DY22613</strain>
    </source>
</reference>
<dbReference type="KEGG" id="aft:BBF96_07960"/>
<dbReference type="OrthoDB" id="9803618at2"/>
<evidence type="ECO:0000256" key="1">
    <source>
        <dbReference type="ARBA" id="ARBA00005836"/>
    </source>
</evidence>
<dbReference type="PANTHER" id="PTHR43421:SF1">
    <property type="entry name" value="METALLOPROTEASE PMBA"/>
    <property type="match status" value="1"/>
</dbReference>
<dbReference type="InterPro" id="IPR035068">
    <property type="entry name" value="TldD/PmbA_N"/>
</dbReference>
<organism evidence="5 6">
    <name type="scientific">Anoxybacter fermentans</name>
    <dbReference type="NCBI Taxonomy" id="1323375"/>
    <lineage>
        <taxon>Bacteria</taxon>
        <taxon>Bacillati</taxon>
        <taxon>Bacillota</taxon>
        <taxon>Clostridia</taxon>
        <taxon>Halanaerobiales</taxon>
        <taxon>Anoxybacter</taxon>
    </lineage>
</organism>
<dbReference type="PANTHER" id="PTHR43421">
    <property type="entry name" value="METALLOPROTEASE PMBA"/>
    <property type="match status" value="1"/>
</dbReference>
<feature type="domain" description="Metalloprotease TldD/E central" evidence="4">
    <location>
        <begin position="103"/>
        <end position="185"/>
    </location>
</feature>
<feature type="domain" description="Metalloprotease TldD/E C-terminal" evidence="3">
    <location>
        <begin position="208"/>
        <end position="438"/>
    </location>
</feature>
<dbReference type="Gene3D" id="3.30.2290.10">
    <property type="entry name" value="PmbA/TldD superfamily"/>
    <property type="match status" value="1"/>
</dbReference>
<protein>
    <recommendedName>
        <fullName evidence="7">Peptidase C69</fullName>
    </recommendedName>
</protein>
<accession>A0A3Q9HQC2</accession>
<evidence type="ECO:0000313" key="6">
    <source>
        <dbReference type="Proteomes" id="UP000267250"/>
    </source>
</evidence>
<name>A0A3Q9HQC2_9FIRM</name>
<dbReference type="GO" id="GO:0005829">
    <property type="term" value="C:cytosol"/>
    <property type="evidence" value="ECO:0007669"/>
    <property type="project" value="TreeGrafter"/>
</dbReference>
<dbReference type="Pfam" id="PF01523">
    <property type="entry name" value="PmbA_TldD_1st"/>
    <property type="match status" value="1"/>
</dbReference>
<dbReference type="SUPFAM" id="SSF111283">
    <property type="entry name" value="Putative modulator of DNA gyrase, PmbA/TldD"/>
    <property type="match status" value="1"/>
</dbReference>
<dbReference type="InterPro" id="IPR036059">
    <property type="entry name" value="TldD/PmbA_sf"/>
</dbReference>
<dbReference type="InterPro" id="IPR045570">
    <property type="entry name" value="Metalloprtase-TldD/E_cen_dom"/>
</dbReference>
<sequence>MEKLLKDALTKTKQAEVYWVEEETLPIKFNSNQITRINGKKIRGVCLRVIDKESRLGIATATDLDREDLINRALLSARYGDKTEIKFPNEKGSEVQCYDPKVANLTAEEMIEQGQSMLNTILEIDSTIKCDLVLSKNIQKVKILNSSGLDINYERTNFTISITSRGEDGFGEFSDFDIYSKHFVFDRSRLERFVYYHQLGKKKFKVKTGKMDIIFNPGAMWPLLYRVFAGVNGMAVNKGITPLKDRLGEEIFSPLINIVDDPTYPWGLGTTPYDDEGSVARRTSVVENGILKSYLFDLDSAARYGTISTGNGFKKTLFDKGIDQQPATYVSNFILLPGESTFDQMVKTIKKGIIVNQVMGGHTGNILAGEFGLNIGSGFLVENGEIKGKVMDAMVSGNIYDLFKRVTMVGQKLQATQAVFYGFGYTPAILVPELTVAGSEK</sequence>
<feature type="domain" description="Metalloprotease TldD/E N-terminal" evidence="2">
    <location>
        <begin position="15"/>
        <end position="73"/>
    </location>
</feature>
<keyword evidence="6" id="KW-1185">Reference proteome</keyword>